<evidence type="ECO:0000313" key="3">
    <source>
        <dbReference type="Proteomes" id="UP001165565"/>
    </source>
</evidence>
<gene>
    <name evidence="2" type="ORF">NEE01_08120</name>
</gene>
<proteinExistence type="predicted"/>
<sequence>MSRLEDEAALRRTAEVYAAGADRRDKALWTEVMTEDCVVEGPGFRIEGRDAVLGSIDLLERMFLKTQHRVHNQLVTIQGDRAEGETYSTADHLVAADGGKSLLCWSIRYQDQWRREGGAWRFSQRTLIVDWEETRTMGQ</sequence>
<dbReference type="AlphaFoldDB" id="A0AA41Z673"/>
<feature type="domain" description="SnoaL-like" evidence="1">
    <location>
        <begin position="3"/>
        <end position="126"/>
    </location>
</feature>
<dbReference type="Proteomes" id="UP001165565">
    <property type="component" value="Unassembled WGS sequence"/>
</dbReference>
<organism evidence="2 3">
    <name type="scientific">Sphingomonas lycopersici</name>
    <dbReference type="NCBI Taxonomy" id="2951807"/>
    <lineage>
        <taxon>Bacteria</taxon>
        <taxon>Pseudomonadati</taxon>
        <taxon>Pseudomonadota</taxon>
        <taxon>Alphaproteobacteria</taxon>
        <taxon>Sphingomonadales</taxon>
        <taxon>Sphingomonadaceae</taxon>
        <taxon>Sphingomonas</taxon>
    </lineage>
</organism>
<accession>A0AA41Z673</accession>
<evidence type="ECO:0000259" key="1">
    <source>
        <dbReference type="Pfam" id="PF13577"/>
    </source>
</evidence>
<dbReference type="InterPro" id="IPR032710">
    <property type="entry name" value="NTF2-like_dom_sf"/>
</dbReference>
<dbReference type="Gene3D" id="3.10.450.50">
    <property type="match status" value="1"/>
</dbReference>
<keyword evidence="3" id="KW-1185">Reference proteome</keyword>
<dbReference type="InterPro" id="IPR037401">
    <property type="entry name" value="SnoaL-like"/>
</dbReference>
<dbReference type="RefSeq" id="WP_265268581.1">
    <property type="nucleotide sequence ID" value="NZ_JANFAV010000004.1"/>
</dbReference>
<dbReference type="EMBL" id="JANFAV010000004">
    <property type="protein sequence ID" value="MCW6534750.1"/>
    <property type="molecule type" value="Genomic_DNA"/>
</dbReference>
<evidence type="ECO:0000313" key="2">
    <source>
        <dbReference type="EMBL" id="MCW6534750.1"/>
    </source>
</evidence>
<protein>
    <submittedName>
        <fullName evidence="2">Nuclear transport factor 2 family protein</fullName>
    </submittedName>
</protein>
<dbReference type="SUPFAM" id="SSF54427">
    <property type="entry name" value="NTF2-like"/>
    <property type="match status" value="1"/>
</dbReference>
<dbReference type="Pfam" id="PF13577">
    <property type="entry name" value="SnoaL_4"/>
    <property type="match status" value="1"/>
</dbReference>
<name>A0AA41Z673_9SPHN</name>
<comment type="caution">
    <text evidence="2">The sequence shown here is derived from an EMBL/GenBank/DDBJ whole genome shotgun (WGS) entry which is preliminary data.</text>
</comment>
<reference evidence="2" key="1">
    <citation type="submission" date="2022-06" db="EMBL/GenBank/DDBJ databases">
        <title>Sphingomonas sp. nov. isolated from rhizosphere soil of tomato.</title>
        <authorList>
            <person name="Dong H."/>
            <person name="Gao R."/>
        </authorList>
    </citation>
    <scope>NUCLEOTIDE SEQUENCE</scope>
    <source>
        <strain evidence="2">MMSM24</strain>
    </source>
</reference>